<feature type="domain" description="AMP-dependent synthetase/ligase" evidence="2">
    <location>
        <begin position="134"/>
        <end position="306"/>
    </location>
</feature>
<protein>
    <recommendedName>
        <fullName evidence="2">AMP-dependent synthetase/ligase domain-containing protein</fullName>
    </recommendedName>
</protein>
<feature type="non-terminal residue" evidence="3">
    <location>
        <position position="1"/>
    </location>
</feature>
<dbReference type="PROSITE" id="PS00012">
    <property type="entry name" value="PHOSPHOPANTETHEINE"/>
    <property type="match status" value="1"/>
</dbReference>
<dbReference type="InterPro" id="IPR042099">
    <property type="entry name" value="ANL_N_sf"/>
</dbReference>
<feature type="domain" description="AMP-dependent synthetase/ligase" evidence="2">
    <location>
        <begin position="472"/>
        <end position="575"/>
    </location>
</feature>
<feature type="region of interest" description="Disordered" evidence="1">
    <location>
        <begin position="215"/>
        <end position="264"/>
    </location>
</feature>
<feature type="region of interest" description="Disordered" evidence="1">
    <location>
        <begin position="1149"/>
        <end position="1189"/>
    </location>
</feature>
<feature type="compositionally biased region" description="Low complexity" evidence="1">
    <location>
        <begin position="1149"/>
        <end position="1158"/>
    </location>
</feature>
<dbReference type="Gene3D" id="2.30.38.10">
    <property type="entry name" value="Luciferase, Domain 3"/>
    <property type="match status" value="1"/>
</dbReference>
<dbReference type="SUPFAM" id="SSF56801">
    <property type="entry name" value="Acetyl-CoA synthetase-like"/>
    <property type="match status" value="2"/>
</dbReference>
<organism evidence="3 4">
    <name type="scientific">Volvox africanus</name>
    <dbReference type="NCBI Taxonomy" id="51714"/>
    <lineage>
        <taxon>Eukaryota</taxon>
        <taxon>Viridiplantae</taxon>
        <taxon>Chlorophyta</taxon>
        <taxon>core chlorophytes</taxon>
        <taxon>Chlorophyceae</taxon>
        <taxon>CS clade</taxon>
        <taxon>Chlamydomonadales</taxon>
        <taxon>Volvocaceae</taxon>
        <taxon>Volvox</taxon>
    </lineage>
</organism>
<evidence type="ECO:0000313" key="4">
    <source>
        <dbReference type="Proteomes" id="UP000747399"/>
    </source>
</evidence>
<accession>A0A8J4AWB8</accession>
<proteinExistence type="predicted"/>
<feature type="compositionally biased region" description="Gly residues" evidence="1">
    <location>
        <begin position="1169"/>
        <end position="1182"/>
    </location>
</feature>
<dbReference type="InterPro" id="IPR000873">
    <property type="entry name" value="AMP-dep_synth/lig_dom"/>
</dbReference>
<dbReference type="GO" id="GO:0043041">
    <property type="term" value="P:amino acid activation for nonribosomal peptide biosynthetic process"/>
    <property type="evidence" value="ECO:0007669"/>
    <property type="project" value="TreeGrafter"/>
</dbReference>
<dbReference type="Proteomes" id="UP000747399">
    <property type="component" value="Unassembled WGS sequence"/>
</dbReference>
<keyword evidence="4" id="KW-1185">Reference proteome</keyword>
<dbReference type="Gene3D" id="3.40.50.12780">
    <property type="entry name" value="N-terminal domain of ligase-like"/>
    <property type="match status" value="1"/>
</dbReference>
<dbReference type="InterPro" id="IPR006162">
    <property type="entry name" value="Ppantetheine_attach_site"/>
</dbReference>
<dbReference type="InterPro" id="IPR045851">
    <property type="entry name" value="AMP-bd_C_sf"/>
</dbReference>
<feature type="compositionally biased region" description="Pro residues" evidence="1">
    <location>
        <begin position="215"/>
        <end position="228"/>
    </location>
</feature>
<dbReference type="Gene3D" id="3.40.50.980">
    <property type="match status" value="1"/>
</dbReference>
<dbReference type="Pfam" id="PF00501">
    <property type="entry name" value="AMP-binding"/>
    <property type="match status" value="2"/>
</dbReference>
<feature type="region of interest" description="Disordered" evidence="1">
    <location>
        <begin position="368"/>
        <end position="387"/>
    </location>
</feature>
<dbReference type="EMBL" id="BNCO01000004">
    <property type="protein sequence ID" value="GIL46551.1"/>
    <property type="molecule type" value="Genomic_DNA"/>
</dbReference>
<evidence type="ECO:0000259" key="2">
    <source>
        <dbReference type="Pfam" id="PF00501"/>
    </source>
</evidence>
<reference evidence="3" key="1">
    <citation type="journal article" date="2021" name="Proc. Natl. Acad. Sci. U.S.A.">
        <title>Three genomes in the algal genus Volvox reveal the fate of a haploid sex-determining region after a transition to homothallism.</title>
        <authorList>
            <person name="Yamamoto K."/>
            <person name="Hamaji T."/>
            <person name="Kawai-Toyooka H."/>
            <person name="Matsuzaki R."/>
            <person name="Takahashi F."/>
            <person name="Nishimura Y."/>
            <person name="Kawachi M."/>
            <person name="Noguchi H."/>
            <person name="Minakuchi Y."/>
            <person name="Umen J.G."/>
            <person name="Toyoda A."/>
            <person name="Nozaki H."/>
        </authorList>
    </citation>
    <scope>NUCLEOTIDE SEQUENCE</scope>
    <source>
        <strain evidence="3">NIES-3780</strain>
    </source>
</reference>
<feature type="region of interest" description="Disordered" evidence="1">
    <location>
        <begin position="317"/>
        <end position="351"/>
    </location>
</feature>
<dbReference type="Gene3D" id="3.30.300.30">
    <property type="match status" value="2"/>
</dbReference>
<evidence type="ECO:0000256" key="1">
    <source>
        <dbReference type="SAM" id="MobiDB-lite"/>
    </source>
</evidence>
<name>A0A8J4AWB8_9CHLO</name>
<dbReference type="PANTHER" id="PTHR44394">
    <property type="entry name" value="BETA-ALANINE-ACTIVATING ENZYME"/>
    <property type="match status" value="1"/>
</dbReference>
<evidence type="ECO:0000313" key="3">
    <source>
        <dbReference type="EMBL" id="GIL46551.1"/>
    </source>
</evidence>
<dbReference type="PANTHER" id="PTHR44394:SF1">
    <property type="entry name" value="BETA-ALANINE-ACTIVATING ENZYME"/>
    <property type="match status" value="1"/>
</dbReference>
<sequence>MALFHGASEIWIKARAVLLSPEAAAAAVFDAGTGVRLPFSDLAQQVLQLQALIQSWLENASDTGSRKALSLAEAVPRHDGGSQGPLEMLDLLSDSDARDFHGVTLQDANEGGDGEGPVGCLSGVSVSSSVPALVAVFSHASLDYIRMVLAVMASGAAFLPLDPSWPPSRIAAVVCLARPALLLTNTANQHLLPPELLHGPYRVCVVPPPPLPPLPLPPPPLLHQPQPQPQEQEQERQDLLPPFTERCEDSSTATTNDGDEYSGVRRRRCAVREQGYFAVLYTSGSTGEPLGVCMCESAWLKRIAWMQRRYPLRPPGTLHSKPAMPQLSSTPYQQRGPLESTGISSPGDTVPQVAIKSVPSKLDNQKISVGQDECTGGDDDSGVDSSGGGSGLGSVVCFSTAVSFVDHLWQLLAPILAPSYEVEGGGVDREGFPAATVRAQHGAPAGAPGPAVAPTAKAAEPTALAAAVRPAGPCNVLIPPPGAVLQPELFVGLLADHGVSHLVSIPSLLCHLLPALRAGRHRLSRLRLLVSSGEALAVDLAAELSEALPGGVRLLNLFGCTEVTADCTWFEVECGAAEPGRGVRQAADGKAGGRKGQPQEGGKEALDRDTDEGAADTAGNGAAAAAAAAASQSSGGEEWVVERAGASAAASAWVPAGWPINDTQILIAPPQDDMDSNSSHDDEAGGSDGGDAVKEGPDGIGLLPTAGVGVATAAAVTPLPLGSVGEVWVGGSCLSAGYYIPPASAGVCDGDGDTNSRREGDVAHAGVNQVIEKVAGAHWPVATSRFRRLRLTADQATRVATADGRTPLRDTTYFRTGDLGRLSSSGCLQLLGRVDRQIKVAGVRLDLGEVEALLAAHPLVREVAVVRCAQVSHRASGHHDGLGVPLVEAALAAAEVTAMEEFGGLDLEEKQVERDPREAGEAGMKGMKLFPVRSQQLGSPTRANDSPVLLAYLVMAKLPENVAVAAAAAAAVGASASGSITCDPYRPEPVSDAVAAGLRDWLSQHLALRGGLRLHFLSLTQLPRNPAGKLMRRQLPPPPPLMSRQPAPEEHWGLRAPKIQLPLTATSRHQRQPPSIGVDPLSEVAVMWAIVKTTGLAGLEATTDMFSAGMSSLEAVQVAALLSTDVRIVLSYRTPRTLAAALRAAVGNAGSSRAGSSSADEKSGADGSVVGGGGGGGDGGSAGPPAKRPRLEKTCMQELTAPLVPSAVPKPFTAASIDRSVVGSPGGSFTVAKVALRTHETNAPAGDMSVPAISSADATGVLGGRGEAYSMFKDAIRSCRKLRWHRGGDGGGRGDCGLGRDGAIDEGIVGGQAGFLAAAAVTE</sequence>
<feature type="region of interest" description="Disordered" evidence="1">
    <location>
        <begin position="668"/>
        <end position="700"/>
    </location>
</feature>
<feature type="region of interest" description="Disordered" evidence="1">
    <location>
        <begin position="581"/>
        <end position="620"/>
    </location>
</feature>
<comment type="caution">
    <text evidence="3">The sequence shown here is derived from an EMBL/GenBank/DDBJ whole genome shotgun (WGS) entry which is preliminary data.</text>
</comment>
<gene>
    <name evidence="3" type="ORF">Vafri_3531</name>
</gene>
<dbReference type="InterPro" id="IPR052091">
    <property type="entry name" value="Beta-ala_Activ/Resist"/>
</dbReference>